<evidence type="ECO:0000313" key="3">
    <source>
        <dbReference type="Proteomes" id="UP000054166"/>
    </source>
</evidence>
<evidence type="ECO:0000259" key="1">
    <source>
        <dbReference type="Pfam" id="PF18803"/>
    </source>
</evidence>
<dbReference type="EMBL" id="KN833033">
    <property type="protein sequence ID" value="KIM76561.1"/>
    <property type="molecule type" value="Genomic_DNA"/>
</dbReference>
<name>A0A0C3FA13_PILCF</name>
<feature type="domain" description="CxC2-like cysteine cluster KDZ transposase-associated" evidence="1">
    <location>
        <begin position="118"/>
        <end position="210"/>
    </location>
</feature>
<proteinExistence type="predicted"/>
<protein>
    <recommendedName>
        <fullName evidence="1">CxC2-like cysteine cluster KDZ transposase-associated domain-containing protein</fullName>
    </recommendedName>
</protein>
<dbReference type="OrthoDB" id="3192989at2759"/>
<dbReference type="HOGENOM" id="CLU_003703_12_2_1"/>
<dbReference type="STRING" id="765440.A0A0C3FA13"/>
<dbReference type="InterPro" id="IPR040521">
    <property type="entry name" value="KDZ"/>
</dbReference>
<dbReference type="Pfam" id="PF18803">
    <property type="entry name" value="CxC2"/>
    <property type="match status" value="1"/>
</dbReference>
<dbReference type="InParanoid" id="A0A0C3FA13"/>
<organism evidence="2 3">
    <name type="scientific">Piloderma croceum (strain F 1598)</name>
    <dbReference type="NCBI Taxonomy" id="765440"/>
    <lineage>
        <taxon>Eukaryota</taxon>
        <taxon>Fungi</taxon>
        <taxon>Dikarya</taxon>
        <taxon>Basidiomycota</taxon>
        <taxon>Agaricomycotina</taxon>
        <taxon>Agaricomycetes</taxon>
        <taxon>Agaricomycetidae</taxon>
        <taxon>Atheliales</taxon>
        <taxon>Atheliaceae</taxon>
        <taxon>Piloderma</taxon>
    </lineage>
</organism>
<keyword evidence="3" id="KW-1185">Reference proteome</keyword>
<dbReference type="InterPro" id="IPR041457">
    <property type="entry name" value="CxC2_KDZ-assoc"/>
</dbReference>
<dbReference type="AlphaFoldDB" id="A0A0C3FA13"/>
<gene>
    <name evidence="2" type="ORF">PILCRDRAFT_77601</name>
</gene>
<accession>A0A0C3FA13</accession>
<sequence>ELLRHESFPSKSICSNCQQSAGEYRCRDCFGLGLWCGACCVSAHAHVPFHRVEMWNGKFFERSDLLTYRLTLDLCHYPDDCPSIPPITEAQMMFDPDSSHEADELLDEYPADRHQHSGPSGSTTHPGQRSKLLIVSSTGIFTRWIRWCHCVKSSDQYVQLLLRAKLFPASFKNPKTAFTFEVLDHFRLDALECNTAAMNFMSKIRRITDEAFPSRVPDRYRELLRVSQQWRDLHNRIRAGVVHDRPDSPVDGGLALFCPACPQIDINIPPETEWKPDDRLLYRPQLVVDGNMKLVHLIQRRPEHDVSLSDGELFMVKWAPYAEHSANAPQRQPKSKCSNHRAQNNGNLHWDHLDSTGKGACACARHGAFVPHCVVDFQKGERQINMDYSICQALKRFPHHVQALIVYDICCQWSIHFRQCVSESEFLELYDSLEIIGAVGKWHLAAHIPECFPKFSLNFVEGSGEVDGEILETLWSGLDQVVGMTQAMSIAHHQEVIDEYMNDSNWRKIIRMSNSLWAKWSRAKQGLSDTGPTFEQLSDSLDASLVQEWTAQERVAMEKRDEHLNIYQVRLDKCR</sequence>
<reference evidence="2 3" key="1">
    <citation type="submission" date="2014-04" db="EMBL/GenBank/DDBJ databases">
        <authorList>
            <consortium name="DOE Joint Genome Institute"/>
            <person name="Kuo A."/>
            <person name="Tarkka M."/>
            <person name="Buscot F."/>
            <person name="Kohler A."/>
            <person name="Nagy L.G."/>
            <person name="Floudas D."/>
            <person name="Copeland A."/>
            <person name="Barry K.W."/>
            <person name="Cichocki N."/>
            <person name="Veneault-Fourrey C."/>
            <person name="LaButti K."/>
            <person name="Lindquist E.A."/>
            <person name="Lipzen A."/>
            <person name="Lundell T."/>
            <person name="Morin E."/>
            <person name="Murat C."/>
            <person name="Sun H."/>
            <person name="Tunlid A."/>
            <person name="Henrissat B."/>
            <person name="Grigoriev I.V."/>
            <person name="Hibbett D.S."/>
            <person name="Martin F."/>
            <person name="Nordberg H.P."/>
            <person name="Cantor M.N."/>
            <person name="Hua S.X."/>
        </authorList>
    </citation>
    <scope>NUCLEOTIDE SEQUENCE [LARGE SCALE GENOMIC DNA]</scope>
    <source>
        <strain evidence="2 3">F 1598</strain>
    </source>
</reference>
<dbReference type="PANTHER" id="PTHR33096">
    <property type="entry name" value="CXC2 DOMAIN-CONTAINING PROTEIN"/>
    <property type="match status" value="1"/>
</dbReference>
<reference evidence="3" key="2">
    <citation type="submission" date="2015-01" db="EMBL/GenBank/DDBJ databases">
        <title>Evolutionary Origins and Diversification of the Mycorrhizal Mutualists.</title>
        <authorList>
            <consortium name="DOE Joint Genome Institute"/>
            <consortium name="Mycorrhizal Genomics Consortium"/>
            <person name="Kohler A."/>
            <person name="Kuo A."/>
            <person name="Nagy L.G."/>
            <person name="Floudas D."/>
            <person name="Copeland A."/>
            <person name="Barry K.W."/>
            <person name="Cichocki N."/>
            <person name="Veneault-Fourrey C."/>
            <person name="LaButti K."/>
            <person name="Lindquist E.A."/>
            <person name="Lipzen A."/>
            <person name="Lundell T."/>
            <person name="Morin E."/>
            <person name="Murat C."/>
            <person name="Riley R."/>
            <person name="Ohm R."/>
            <person name="Sun H."/>
            <person name="Tunlid A."/>
            <person name="Henrissat B."/>
            <person name="Grigoriev I.V."/>
            <person name="Hibbett D.S."/>
            <person name="Martin F."/>
        </authorList>
    </citation>
    <scope>NUCLEOTIDE SEQUENCE [LARGE SCALE GENOMIC DNA]</scope>
    <source>
        <strain evidence="3">F 1598</strain>
    </source>
</reference>
<evidence type="ECO:0000313" key="2">
    <source>
        <dbReference type="EMBL" id="KIM76561.1"/>
    </source>
</evidence>
<dbReference type="PANTHER" id="PTHR33096:SF1">
    <property type="entry name" value="CXC1-LIKE CYSTEINE CLUSTER ASSOCIATED WITH KDZ TRANSPOSASES DOMAIN-CONTAINING PROTEIN"/>
    <property type="match status" value="1"/>
</dbReference>
<dbReference type="Proteomes" id="UP000054166">
    <property type="component" value="Unassembled WGS sequence"/>
</dbReference>
<feature type="non-terminal residue" evidence="2">
    <location>
        <position position="1"/>
    </location>
</feature>
<dbReference type="Pfam" id="PF18758">
    <property type="entry name" value="KDZ"/>
    <property type="match status" value="1"/>
</dbReference>